<keyword evidence="2" id="KW-0687">Ribonucleoprotein</keyword>
<organism evidence="2">
    <name type="scientific">uncultured Caudovirales phage</name>
    <dbReference type="NCBI Taxonomy" id="2100421"/>
    <lineage>
        <taxon>Viruses</taxon>
        <taxon>Duplodnaviria</taxon>
        <taxon>Heunggongvirae</taxon>
        <taxon>Uroviricota</taxon>
        <taxon>Caudoviricetes</taxon>
        <taxon>Peduoviridae</taxon>
        <taxon>Maltschvirus</taxon>
        <taxon>Maltschvirus maltsch</taxon>
    </lineage>
</organism>
<proteinExistence type="predicted"/>
<dbReference type="PROSITE" id="PS50126">
    <property type="entry name" value="S1"/>
    <property type="match status" value="1"/>
</dbReference>
<accession>A0A6J5PUS8</accession>
<dbReference type="EMBL" id="LR797195">
    <property type="protein sequence ID" value="CAB4193896.1"/>
    <property type="molecule type" value="Genomic_DNA"/>
</dbReference>
<dbReference type="InterPro" id="IPR003029">
    <property type="entry name" value="S1_domain"/>
</dbReference>
<dbReference type="SUPFAM" id="SSF50249">
    <property type="entry name" value="Nucleic acid-binding proteins"/>
    <property type="match status" value="2"/>
</dbReference>
<dbReference type="InterPro" id="IPR012340">
    <property type="entry name" value="NA-bd_OB-fold"/>
</dbReference>
<evidence type="ECO:0000313" key="3">
    <source>
        <dbReference type="EMBL" id="CAB4193896.1"/>
    </source>
</evidence>
<sequence length="393" mass="45695">MITIDPFKTVGKYNTHVVLTPEDKKDNVKIYCQEPYAQELYDLMAKYENSSFTSSKDLEESTVYKVRANTISFEDKIIYTEDIVSQTPIIVPFREYSKEISDLSNGDNREFLVMVYKSTKHGEHFGSERRALSVSYKQDLFDNLNENKWFDVTITKLIKGGYLALYKKEIECFIPGSHAAANVVHNFNDMLNKTLPVMVDNYDQSNDLFILSYKKYVAQSMPTMIENLNFNKEYVGTLTNKPYDFGVFVEIDGYFTGLIHQTEFEDYDLIKKTLRTGDKLNVFVKDITTKVIKDSKNKDVQFRIVLTLKSDSVNSEKLAWQKLRDKTETRSFLYDVNINKNSISIDIDGENYEVSLKRQDLEKNLSKFPYVKVSKVDILNKSLKFEFVEDIEN</sequence>
<dbReference type="GO" id="GO:0003676">
    <property type="term" value="F:nucleic acid binding"/>
    <property type="evidence" value="ECO:0007669"/>
    <property type="project" value="InterPro"/>
</dbReference>
<reference evidence="2" key="1">
    <citation type="submission" date="2020-05" db="EMBL/GenBank/DDBJ databases">
        <authorList>
            <person name="Chiriac C."/>
            <person name="Salcher M."/>
            <person name="Ghai R."/>
            <person name="Kavagutti S V."/>
        </authorList>
    </citation>
    <scope>NUCLEOTIDE SEQUENCE</scope>
</reference>
<evidence type="ECO:0000259" key="1">
    <source>
        <dbReference type="PROSITE" id="PS50126"/>
    </source>
</evidence>
<keyword evidence="2" id="KW-0689">Ribosomal protein</keyword>
<feature type="domain" description="S1 motif" evidence="1">
    <location>
        <begin position="231"/>
        <end position="309"/>
    </location>
</feature>
<dbReference type="EMBL" id="LR796916">
    <property type="protein sequence ID" value="CAB4175660.1"/>
    <property type="molecule type" value="Genomic_DNA"/>
</dbReference>
<evidence type="ECO:0000313" key="2">
    <source>
        <dbReference type="EMBL" id="CAB4175660.1"/>
    </source>
</evidence>
<dbReference type="Gene3D" id="2.40.50.140">
    <property type="entry name" value="Nucleic acid-binding proteins"/>
    <property type="match status" value="1"/>
</dbReference>
<protein>
    <submittedName>
        <fullName evidence="2">30S ribosomal protein S1</fullName>
    </submittedName>
</protein>
<name>A0A6J5PUS8_9CAUD</name>
<gene>
    <name evidence="3" type="ORF">UFOVP1247_267</name>
    <name evidence="2" type="ORF">UFOVP970_307</name>
</gene>